<comment type="catalytic activity">
    <reaction evidence="8 9">
        <text>a ubiquinone + NADH + 5 H(+)(in) = a ubiquinol + NAD(+) + 4 H(+)(out)</text>
        <dbReference type="Rhea" id="RHEA:29091"/>
        <dbReference type="Rhea" id="RHEA-COMP:9565"/>
        <dbReference type="Rhea" id="RHEA-COMP:9566"/>
        <dbReference type="ChEBI" id="CHEBI:15378"/>
        <dbReference type="ChEBI" id="CHEBI:16389"/>
        <dbReference type="ChEBI" id="CHEBI:17976"/>
        <dbReference type="ChEBI" id="CHEBI:57540"/>
        <dbReference type="ChEBI" id="CHEBI:57945"/>
        <dbReference type="EC" id="7.1.1.2"/>
    </reaction>
</comment>
<dbReference type="EC" id="7.1.1.2" evidence="9"/>
<dbReference type="Gene3D" id="1.20.58.1610">
    <property type="entry name" value="NADH:ubiquinone/plastoquinone oxidoreductase, chain 3"/>
    <property type="match status" value="1"/>
</dbReference>
<dbReference type="InterPro" id="IPR000440">
    <property type="entry name" value="NADH_UbQ/plastoQ_OxRdtase_su3"/>
</dbReference>
<dbReference type="GO" id="GO:0008137">
    <property type="term" value="F:NADH dehydrogenase (ubiquinone) activity"/>
    <property type="evidence" value="ECO:0007669"/>
    <property type="project" value="UniProtKB-UniRule"/>
</dbReference>
<feature type="transmembrane region" description="Helical" evidence="9">
    <location>
        <begin position="74"/>
        <end position="94"/>
    </location>
</feature>
<feature type="transmembrane region" description="Helical" evidence="9">
    <location>
        <begin position="12"/>
        <end position="36"/>
    </location>
</feature>
<keyword evidence="4 9" id="KW-0813">Transport</keyword>
<dbReference type="EMBL" id="AB024528">
    <property type="protein sequence ID" value="BAA88251.1"/>
    <property type="molecule type" value="Genomic_DNA"/>
</dbReference>
<keyword evidence="9" id="KW-0520">NAD</keyword>
<keyword evidence="9 10" id="KW-0496">Mitochondrion</keyword>
<dbReference type="RefSeq" id="NP_038240.2">
    <property type="nucleotide sequence ID" value="NC_002177.1"/>
</dbReference>
<dbReference type="GeneID" id="808968"/>
<evidence type="ECO:0000256" key="3">
    <source>
        <dbReference type="ARBA" id="ARBA00021007"/>
    </source>
</evidence>
<comment type="subcellular location">
    <subcellularLocation>
        <location evidence="1">Membrane</location>
    </subcellularLocation>
    <subcellularLocation>
        <location evidence="9">Mitochondrion membrane</location>
        <topology evidence="9">Multi-pass membrane protein</topology>
    </subcellularLocation>
</comment>
<organism evidence="10">
    <name type="scientific">Halocynthia roretzi</name>
    <name type="common">Sea squirt</name>
    <name type="synonym">Cynthia roretzi</name>
    <dbReference type="NCBI Taxonomy" id="7729"/>
    <lineage>
        <taxon>Eukaryota</taxon>
        <taxon>Metazoa</taxon>
        <taxon>Chordata</taxon>
        <taxon>Tunicata</taxon>
        <taxon>Ascidiacea</taxon>
        <taxon>Stolidobranchia</taxon>
        <taxon>Pyuridae</taxon>
        <taxon>Halocynthia</taxon>
    </lineage>
</organism>
<keyword evidence="9" id="KW-1278">Translocase</keyword>
<keyword evidence="9" id="KW-0830">Ubiquinone</keyword>
<dbReference type="GO" id="GO:0031966">
    <property type="term" value="C:mitochondrial membrane"/>
    <property type="evidence" value="ECO:0007669"/>
    <property type="project" value="UniProtKB-SubCell"/>
</dbReference>
<comment type="similarity">
    <text evidence="2 9">Belongs to the complex I subunit 3 family.</text>
</comment>
<reference evidence="10" key="1">
    <citation type="journal article" date="1999" name="Genetics">
        <title>Complete DNA sequence of the mitochondrial genome of the ascidian Halocynthia roretzi (Chordata, Urochordata).</title>
        <authorList>
            <person name="Yokobori S."/>
            <person name="Ueda T."/>
            <person name="Feldmaier-Fuchs G."/>
            <person name="Paabo S."/>
            <person name="Ueshima R."/>
            <person name="Kondow A."/>
            <person name="Nishikawa K."/>
            <person name="Watanabe K."/>
        </authorList>
    </citation>
    <scope>NUCLEOTIDE SEQUENCE</scope>
</reference>
<keyword evidence="9" id="KW-0679">Respiratory chain</keyword>
<sequence>MFKMMWSIGVLFAYLACFWGMGGLVLVAGLLCLFLVKLGMANLSGEALSFSLGESSGYECGFESVYVVGGGFSLQFYVVGLSFVIFDLEISLFLPLVGSNLVGVGLVWGIFFLMCVFLVYLFELNQGALAW</sequence>
<dbReference type="PANTHER" id="PTHR11058">
    <property type="entry name" value="NADH-UBIQUINONE OXIDOREDUCTASE CHAIN 3"/>
    <property type="match status" value="1"/>
</dbReference>
<proteinExistence type="inferred from homology"/>
<keyword evidence="7 9" id="KW-0472">Membrane</keyword>
<keyword evidence="5 9" id="KW-0812">Transmembrane</keyword>
<dbReference type="CTD" id="4537"/>
<evidence type="ECO:0000256" key="7">
    <source>
        <dbReference type="ARBA" id="ARBA00023136"/>
    </source>
</evidence>
<protein>
    <recommendedName>
        <fullName evidence="3 9">NADH-ubiquinone oxidoreductase chain 3</fullName>
        <ecNumber evidence="9">7.1.1.2</ecNumber>
    </recommendedName>
</protein>
<evidence type="ECO:0000256" key="1">
    <source>
        <dbReference type="ARBA" id="ARBA00004370"/>
    </source>
</evidence>
<evidence type="ECO:0000256" key="8">
    <source>
        <dbReference type="ARBA" id="ARBA00049551"/>
    </source>
</evidence>
<dbReference type="PANTHER" id="PTHR11058:SF9">
    <property type="entry name" value="NADH-UBIQUINONE OXIDOREDUCTASE CHAIN 3"/>
    <property type="match status" value="1"/>
</dbReference>
<dbReference type="Pfam" id="PF00507">
    <property type="entry name" value="Oxidored_q4"/>
    <property type="match status" value="1"/>
</dbReference>
<feature type="transmembrane region" description="Helical" evidence="9">
    <location>
        <begin position="101"/>
        <end position="122"/>
    </location>
</feature>
<dbReference type="GO" id="GO:0030964">
    <property type="term" value="C:NADH dehydrogenase complex"/>
    <property type="evidence" value="ECO:0007669"/>
    <property type="project" value="TreeGrafter"/>
</dbReference>
<comment type="function">
    <text evidence="9">Core subunit of the mitochondrial membrane respiratory chain NADH dehydrogenase (Complex I) which catalyzes electron transfer from NADH through the respiratory chain, using ubiquinone as an electron acceptor. Essential for the catalytic activity of complex I.</text>
</comment>
<evidence type="ECO:0000256" key="2">
    <source>
        <dbReference type="ARBA" id="ARBA00008472"/>
    </source>
</evidence>
<evidence type="ECO:0000256" key="6">
    <source>
        <dbReference type="ARBA" id="ARBA00022989"/>
    </source>
</evidence>
<keyword evidence="6 9" id="KW-1133">Transmembrane helix</keyword>
<evidence type="ECO:0000313" key="10">
    <source>
        <dbReference type="EMBL" id="BAA88251.1"/>
    </source>
</evidence>
<evidence type="ECO:0000256" key="5">
    <source>
        <dbReference type="ARBA" id="ARBA00022692"/>
    </source>
</evidence>
<keyword evidence="9" id="KW-0249">Electron transport</keyword>
<evidence type="ECO:0000256" key="9">
    <source>
        <dbReference type="RuleBase" id="RU003640"/>
    </source>
</evidence>
<name>Q9T9H9_HALRO</name>
<accession>Q9T9H9</accession>
<geneLocation type="mitochondrion" evidence="10"/>
<evidence type="ECO:0000256" key="4">
    <source>
        <dbReference type="ARBA" id="ARBA00022448"/>
    </source>
</evidence>
<dbReference type="InterPro" id="IPR038430">
    <property type="entry name" value="NDAH_ubi_oxred_su3_sf"/>
</dbReference>
<dbReference type="AlphaFoldDB" id="Q9T9H9"/>